<organism evidence="8 9">
    <name type="scientific">Takifugu flavidus</name>
    <name type="common">sansaifugu</name>
    <dbReference type="NCBI Taxonomy" id="433684"/>
    <lineage>
        <taxon>Eukaryota</taxon>
        <taxon>Metazoa</taxon>
        <taxon>Chordata</taxon>
        <taxon>Craniata</taxon>
        <taxon>Vertebrata</taxon>
        <taxon>Euteleostomi</taxon>
        <taxon>Actinopterygii</taxon>
        <taxon>Neopterygii</taxon>
        <taxon>Teleostei</taxon>
        <taxon>Neoteleostei</taxon>
        <taxon>Acanthomorphata</taxon>
        <taxon>Eupercaria</taxon>
        <taxon>Tetraodontiformes</taxon>
        <taxon>Tetradontoidea</taxon>
        <taxon>Tetraodontidae</taxon>
        <taxon>Takifugu</taxon>
    </lineage>
</organism>
<evidence type="ECO:0000313" key="8">
    <source>
        <dbReference type="EMBL" id="TWW61423.1"/>
    </source>
</evidence>
<comment type="caution">
    <text evidence="8">The sequence shown here is derived from an EMBL/GenBank/DDBJ whole genome shotgun (WGS) entry which is preliminary data.</text>
</comment>
<sequence length="281" mass="31105">MQSYMLLCLLLLYADPLVGSQLTQTQTVRRAAGATVRCVYPNQNPRQSLFFCKENNDTCEEILGTQSPKKTNGSFTLEKTRHGFNIFISRVSSRDNGVYWCAEKRLAARAAFQKISIQVEDEESSTAARTRPTSASTVRPVEKDPATKGDSWLPVLMALTCGALLLLVLLLLYRYEAAPHRSQRFKRCVRSEFTFFLPGLKKSRNKEESTPEEAAYEEIQERPHTHDPTTAMKTIYVTAGFPTNPPAAFKESQEGARQGAAHKAAHGATHGATHGAADALP</sequence>
<evidence type="ECO:0000256" key="4">
    <source>
        <dbReference type="SAM" id="MobiDB-lite"/>
    </source>
</evidence>
<feature type="transmembrane region" description="Helical" evidence="5">
    <location>
        <begin position="152"/>
        <end position="173"/>
    </location>
</feature>
<keyword evidence="9" id="KW-1185">Reference proteome</keyword>
<dbReference type="PANTHER" id="PTHR11860:SF87">
    <property type="entry name" value="CMRF35-LIKE MOLECULE 8"/>
    <property type="match status" value="1"/>
</dbReference>
<feature type="compositionally biased region" description="Low complexity" evidence="4">
    <location>
        <begin position="125"/>
        <end position="139"/>
    </location>
</feature>
<dbReference type="InterPro" id="IPR050671">
    <property type="entry name" value="CD300_family_receptors"/>
</dbReference>
<evidence type="ECO:0000256" key="2">
    <source>
        <dbReference type="ARBA" id="ARBA00022692"/>
    </source>
</evidence>
<keyword evidence="6" id="KW-0732">Signal</keyword>
<evidence type="ECO:0000313" key="9">
    <source>
        <dbReference type="Proteomes" id="UP000324091"/>
    </source>
</evidence>
<dbReference type="Gene3D" id="2.60.40.10">
    <property type="entry name" value="Immunoglobulins"/>
    <property type="match status" value="1"/>
</dbReference>
<dbReference type="GO" id="GO:0005886">
    <property type="term" value="C:plasma membrane"/>
    <property type="evidence" value="ECO:0007669"/>
    <property type="project" value="TreeGrafter"/>
</dbReference>
<feature type="region of interest" description="Disordered" evidence="4">
    <location>
        <begin position="248"/>
        <end position="281"/>
    </location>
</feature>
<dbReference type="InterPro" id="IPR013106">
    <property type="entry name" value="Ig_V-set"/>
</dbReference>
<keyword evidence="3 5" id="KW-0472">Membrane</keyword>
<dbReference type="InterPro" id="IPR036179">
    <property type="entry name" value="Ig-like_dom_sf"/>
</dbReference>
<evidence type="ECO:0000256" key="6">
    <source>
        <dbReference type="SAM" id="SignalP"/>
    </source>
</evidence>
<evidence type="ECO:0000256" key="3">
    <source>
        <dbReference type="ARBA" id="ARBA00023136"/>
    </source>
</evidence>
<proteinExistence type="predicted"/>
<dbReference type="InterPro" id="IPR013783">
    <property type="entry name" value="Ig-like_fold"/>
</dbReference>
<evidence type="ECO:0000256" key="1">
    <source>
        <dbReference type="ARBA" id="ARBA00004370"/>
    </source>
</evidence>
<evidence type="ECO:0000256" key="5">
    <source>
        <dbReference type="SAM" id="Phobius"/>
    </source>
</evidence>
<accession>A0A5C6N2K2</accession>
<feature type="chain" id="PRO_5022954094" description="Immunoglobulin V-set domain-containing protein" evidence="6">
    <location>
        <begin position="21"/>
        <end position="281"/>
    </location>
</feature>
<protein>
    <recommendedName>
        <fullName evidence="7">Immunoglobulin V-set domain-containing protein</fullName>
    </recommendedName>
</protein>
<dbReference type="SUPFAM" id="SSF48726">
    <property type="entry name" value="Immunoglobulin"/>
    <property type="match status" value="1"/>
</dbReference>
<dbReference type="Pfam" id="PF07686">
    <property type="entry name" value="V-set"/>
    <property type="match status" value="1"/>
</dbReference>
<dbReference type="EMBL" id="RHFK02000017">
    <property type="protein sequence ID" value="TWW61423.1"/>
    <property type="molecule type" value="Genomic_DNA"/>
</dbReference>
<keyword evidence="2 5" id="KW-0812">Transmembrane</keyword>
<evidence type="ECO:0000259" key="7">
    <source>
        <dbReference type="Pfam" id="PF07686"/>
    </source>
</evidence>
<dbReference type="GO" id="GO:0004888">
    <property type="term" value="F:transmembrane signaling receptor activity"/>
    <property type="evidence" value="ECO:0007669"/>
    <property type="project" value="TreeGrafter"/>
</dbReference>
<comment type="subcellular location">
    <subcellularLocation>
        <location evidence="1">Membrane</location>
    </subcellularLocation>
</comment>
<keyword evidence="5" id="KW-1133">Transmembrane helix</keyword>
<dbReference type="PANTHER" id="PTHR11860">
    <property type="entry name" value="POLYMERIC-IMMUNOGLOBULIN RECEPTOR"/>
    <property type="match status" value="1"/>
</dbReference>
<feature type="compositionally biased region" description="Low complexity" evidence="4">
    <location>
        <begin position="259"/>
        <end position="281"/>
    </location>
</feature>
<feature type="signal peptide" evidence="6">
    <location>
        <begin position="1"/>
        <end position="20"/>
    </location>
</feature>
<feature type="region of interest" description="Disordered" evidence="4">
    <location>
        <begin position="123"/>
        <end position="144"/>
    </location>
</feature>
<name>A0A5C6N2K2_9TELE</name>
<reference evidence="8 9" key="1">
    <citation type="submission" date="2019-04" db="EMBL/GenBank/DDBJ databases">
        <title>Chromosome genome assembly for Takifugu flavidus.</title>
        <authorList>
            <person name="Xiao S."/>
        </authorList>
    </citation>
    <scope>NUCLEOTIDE SEQUENCE [LARGE SCALE GENOMIC DNA]</scope>
    <source>
        <strain evidence="8">HTHZ2018</strain>
        <tissue evidence="8">Muscle</tissue>
    </source>
</reference>
<dbReference type="Proteomes" id="UP000324091">
    <property type="component" value="Chromosome 4"/>
</dbReference>
<gene>
    <name evidence="8" type="ORF">D4764_04G0000690</name>
</gene>
<feature type="domain" description="Immunoglobulin V-set" evidence="7">
    <location>
        <begin position="26"/>
        <end position="102"/>
    </location>
</feature>
<dbReference type="AlphaFoldDB" id="A0A5C6N2K2"/>